<reference evidence="1 2" key="1">
    <citation type="submission" date="2017-03" db="EMBL/GenBank/DDBJ databases">
        <title>Draft genome sequence of Streptomyces scabrisporus NF3, endophyte isolated from Amphipterygium adstringens.</title>
        <authorList>
            <person name="Vazquez M."/>
            <person name="Ceapa C.D."/>
            <person name="Rodriguez Luna D."/>
            <person name="Sanchez Esquivel S."/>
        </authorList>
    </citation>
    <scope>NUCLEOTIDE SEQUENCE [LARGE SCALE GENOMIC DNA]</scope>
    <source>
        <strain evidence="1 2">NF3</strain>
    </source>
</reference>
<accession>A0A1T3NS77</accession>
<sequence length="67" mass="6954">MRFAAPTATVLGWSRMLGLDVTTAAPEPTMAPDVPAVVELVPRHEKSLAAAREQVGRPAAAFAGRAA</sequence>
<dbReference type="STRING" id="159449.B4N89_01365"/>
<keyword evidence="2" id="KW-1185">Reference proteome</keyword>
<organism evidence="1 2">
    <name type="scientific">Embleya scabrispora</name>
    <dbReference type="NCBI Taxonomy" id="159449"/>
    <lineage>
        <taxon>Bacteria</taxon>
        <taxon>Bacillati</taxon>
        <taxon>Actinomycetota</taxon>
        <taxon>Actinomycetes</taxon>
        <taxon>Kitasatosporales</taxon>
        <taxon>Streptomycetaceae</taxon>
        <taxon>Embleya</taxon>
    </lineage>
</organism>
<dbReference type="AlphaFoldDB" id="A0A1T3NS77"/>
<dbReference type="Proteomes" id="UP000190037">
    <property type="component" value="Unassembled WGS sequence"/>
</dbReference>
<proteinExistence type="predicted"/>
<name>A0A1T3NS77_9ACTN</name>
<gene>
    <name evidence="1" type="ORF">B4N89_01365</name>
</gene>
<evidence type="ECO:0000313" key="2">
    <source>
        <dbReference type="Proteomes" id="UP000190037"/>
    </source>
</evidence>
<comment type="caution">
    <text evidence="1">The sequence shown here is derived from an EMBL/GenBank/DDBJ whole genome shotgun (WGS) entry which is preliminary data.</text>
</comment>
<dbReference type="EMBL" id="MWQN01000001">
    <property type="protein sequence ID" value="OPC79773.1"/>
    <property type="molecule type" value="Genomic_DNA"/>
</dbReference>
<evidence type="ECO:0000313" key="1">
    <source>
        <dbReference type="EMBL" id="OPC79773.1"/>
    </source>
</evidence>
<protein>
    <submittedName>
        <fullName evidence="1">Uncharacterized protein</fullName>
    </submittedName>
</protein>